<dbReference type="Pfam" id="PF03108">
    <property type="entry name" value="DBD_Tnp_Mut"/>
    <property type="match status" value="1"/>
</dbReference>
<protein>
    <recommendedName>
        <fullName evidence="2">Transposase MuDR plant domain-containing protein</fullName>
    </recommendedName>
</protein>
<gene>
    <name evidence="3" type="ORF">Sradi_5113300</name>
</gene>
<evidence type="ECO:0000259" key="2">
    <source>
        <dbReference type="Pfam" id="PF03108"/>
    </source>
</evidence>
<proteinExistence type="predicted"/>
<dbReference type="AlphaFoldDB" id="A0AAW2M1V2"/>
<dbReference type="PANTHER" id="PTHR31973">
    <property type="entry name" value="POLYPROTEIN, PUTATIVE-RELATED"/>
    <property type="match status" value="1"/>
</dbReference>
<dbReference type="PANTHER" id="PTHR31973:SF187">
    <property type="entry name" value="MUTATOR TRANSPOSASE MUDRA PROTEIN"/>
    <property type="match status" value="1"/>
</dbReference>
<evidence type="ECO:0000256" key="1">
    <source>
        <dbReference type="SAM" id="MobiDB-lite"/>
    </source>
</evidence>
<sequence>MVMFRNARHVSMPPLAYPKYIGGKMKKFDYVNATDMNKYNLDMFAEKYGLSGDGTSVDDDDELFANFVDGESHDMNADADSNSGSHKTDMVGSNLDENRVSDGEENGESCPVFNPIEQYDLTLELGLIFNSKKEFKNAIQSHAIKNKRSLHFTKMMHSGYAVCTKDGCEWKIHASKKKDEQTFKIISYKFEHTCVQVFNVRNVSTKWLSERFLQDFKTDPKRNVKKWRVDIMNQLRCHVSRKQAYKAKRQALKY</sequence>
<dbReference type="InterPro" id="IPR004332">
    <property type="entry name" value="Transposase_MuDR"/>
</dbReference>
<accession>A0AAW2M1V2</accession>
<organism evidence="3">
    <name type="scientific">Sesamum radiatum</name>
    <name type="common">Black benniseed</name>
    <dbReference type="NCBI Taxonomy" id="300843"/>
    <lineage>
        <taxon>Eukaryota</taxon>
        <taxon>Viridiplantae</taxon>
        <taxon>Streptophyta</taxon>
        <taxon>Embryophyta</taxon>
        <taxon>Tracheophyta</taxon>
        <taxon>Spermatophyta</taxon>
        <taxon>Magnoliopsida</taxon>
        <taxon>eudicotyledons</taxon>
        <taxon>Gunneridae</taxon>
        <taxon>Pentapetalae</taxon>
        <taxon>asterids</taxon>
        <taxon>lamiids</taxon>
        <taxon>Lamiales</taxon>
        <taxon>Pedaliaceae</taxon>
        <taxon>Sesamum</taxon>
    </lineage>
</organism>
<evidence type="ECO:0000313" key="3">
    <source>
        <dbReference type="EMBL" id="KAL0325440.1"/>
    </source>
</evidence>
<comment type="caution">
    <text evidence="3">The sequence shown here is derived from an EMBL/GenBank/DDBJ whole genome shotgun (WGS) entry which is preliminary data.</text>
</comment>
<feature type="domain" description="Transposase MuDR plant" evidence="2">
    <location>
        <begin position="121"/>
        <end position="185"/>
    </location>
</feature>
<feature type="region of interest" description="Disordered" evidence="1">
    <location>
        <begin position="72"/>
        <end position="107"/>
    </location>
</feature>
<name>A0AAW2M1V2_SESRA</name>
<reference evidence="3" key="1">
    <citation type="submission" date="2020-06" db="EMBL/GenBank/DDBJ databases">
        <authorList>
            <person name="Li T."/>
            <person name="Hu X."/>
            <person name="Zhang T."/>
            <person name="Song X."/>
            <person name="Zhang H."/>
            <person name="Dai N."/>
            <person name="Sheng W."/>
            <person name="Hou X."/>
            <person name="Wei L."/>
        </authorList>
    </citation>
    <scope>NUCLEOTIDE SEQUENCE</scope>
    <source>
        <strain evidence="3">G02</strain>
        <tissue evidence="3">Leaf</tissue>
    </source>
</reference>
<reference evidence="3" key="2">
    <citation type="journal article" date="2024" name="Plant">
        <title>Genomic evolution and insights into agronomic trait innovations of Sesamum species.</title>
        <authorList>
            <person name="Miao H."/>
            <person name="Wang L."/>
            <person name="Qu L."/>
            <person name="Liu H."/>
            <person name="Sun Y."/>
            <person name="Le M."/>
            <person name="Wang Q."/>
            <person name="Wei S."/>
            <person name="Zheng Y."/>
            <person name="Lin W."/>
            <person name="Duan Y."/>
            <person name="Cao H."/>
            <person name="Xiong S."/>
            <person name="Wang X."/>
            <person name="Wei L."/>
            <person name="Li C."/>
            <person name="Ma Q."/>
            <person name="Ju M."/>
            <person name="Zhao R."/>
            <person name="Li G."/>
            <person name="Mu C."/>
            <person name="Tian Q."/>
            <person name="Mei H."/>
            <person name="Zhang T."/>
            <person name="Gao T."/>
            <person name="Zhang H."/>
        </authorList>
    </citation>
    <scope>NUCLEOTIDE SEQUENCE</scope>
    <source>
        <strain evidence="3">G02</strain>
    </source>
</reference>
<dbReference type="EMBL" id="JACGWJ010000023">
    <property type="protein sequence ID" value="KAL0325440.1"/>
    <property type="molecule type" value="Genomic_DNA"/>
</dbReference>